<feature type="domain" description="Response regulatory" evidence="17">
    <location>
        <begin position="462"/>
        <end position="579"/>
    </location>
</feature>
<dbReference type="Gene3D" id="1.10.287.130">
    <property type="match status" value="1"/>
</dbReference>
<dbReference type="SUPFAM" id="SSF47226">
    <property type="entry name" value="Histidine-containing phosphotransfer domain, HPT domain"/>
    <property type="match status" value="1"/>
</dbReference>
<keyword evidence="20" id="KW-1185">Reference proteome</keyword>
<dbReference type="Pfam" id="PF00512">
    <property type="entry name" value="HisKA"/>
    <property type="match status" value="1"/>
</dbReference>
<dbReference type="InterPro" id="IPR003594">
    <property type="entry name" value="HATPase_dom"/>
</dbReference>
<feature type="modified residue" description="Phosphohistidine" evidence="12">
    <location>
        <position position="668"/>
    </location>
</feature>
<keyword evidence="9" id="KW-1133">Transmembrane helix</keyword>
<dbReference type="SMART" id="SM00388">
    <property type="entry name" value="HisKA"/>
    <property type="match status" value="1"/>
</dbReference>
<feature type="region of interest" description="Disordered" evidence="15">
    <location>
        <begin position="728"/>
        <end position="758"/>
    </location>
</feature>
<keyword evidence="19" id="KW-0418">Kinase</keyword>
<dbReference type="FunFam" id="3.30.565.10:FF:000010">
    <property type="entry name" value="Sensor histidine kinase RcsC"/>
    <property type="match status" value="1"/>
</dbReference>
<evidence type="ECO:0000313" key="20">
    <source>
        <dbReference type="Proteomes" id="UP000554286"/>
    </source>
</evidence>
<evidence type="ECO:0000259" key="16">
    <source>
        <dbReference type="PROSITE" id="PS50109"/>
    </source>
</evidence>
<dbReference type="InterPro" id="IPR036097">
    <property type="entry name" value="HisK_dim/P_sf"/>
</dbReference>
<keyword evidence="4" id="KW-1003">Cell membrane</keyword>
<dbReference type="InterPro" id="IPR036890">
    <property type="entry name" value="HATPase_C_sf"/>
</dbReference>
<dbReference type="InterPro" id="IPR036641">
    <property type="entry name" value="HPT_dom_sf"/>
</dbReference>
<keyword evidence="7" id="KW-0547">Nucleotide-binding</keyword>
<proteinExistence type="predicted"/>
<dbReference type="GO" id="GO:0000155">
    <property type="term" value="F:phosphorelay sensor kinase activity"/>
    <property type="evidence" value="ECO:0007669"/>
    <property type="project" value="InterPro"/>
</dbReference>
<feature type="compositionally biased region" description="Acidic residues" evidence="15">
    <location>
        <begin position="7"/>
        <end position="23"/>
    </location>
</feature>
<dbReference type="InterPro" id="IPR011006">
    <property type="entry name" value="CheY-like_superfamily"/>
</dbReference>
<dbReference type="SUPFAM" id="SSF52172">
    <property type="entry name" value="CheY-like"/>
    <property type="match status" value="2"/>
</dbReference>
<accession>A0A7W6RCX8</accession>
<dbReference type="EC" id="2.7.13.3" evidence="3"/>
<dbReference type="PRINTS" id="PR00344">
    <property type="entry name" value="BCTRLSENSOR"/>
</dbReference>
<feature type="domain" description="Response regulatory" evidence="17">
    <location>
        <begin position="43"/>
        <end position="167"/>
    </location>
</feature>
<dbReference type="Pfam" id="PF02518">
    <property type="entry name" value="HATPase_c"/>
    <property type="match status" value="1"/>
</dbReference>
<keyword evidence="11" id="KW-0472">Membrane</keyword>
<dbReference type="PANTHER" id="PTHR45339:SF1">
    <property type="entry name" value="HYBRID SIGNAL TRANSDUCTION HISTIDINE KINASE J"/>
    <property type="match status" value="1"/>
</dbReference>
<protein>
    <recommendedName>
        <fullName evidence="3">histidine kinase</fullName>
        <ecNumber evidence="3">2.7.13.3</ecNumber>
    </recommendedName>
</protein>
<dbReference type="Pfam" id="PF01627">
    <property type="entry name" value="Hpt"/>
    <property type="match status" value="1"/>
</dbReference>
<dbReference type="Gene3D" id="1.20.120.160">
    <property type="entry name" value="HPT domain"/>
    <property type="match status" value="1"/>
</dbReference>
<dbReference type="SUPFAM" id="SSF47384">
    <property type="entry name" value="Homodimeric domain of signal transducing histidine kinase"/>
    <property type="match status" value="1"/>
</dbReference>
<comment type="subcellular location">
    <subcellularLocation>
        <location evidence="2">Cell membrane</location>
        <topology evidence="2">Multi-pass membrane protein</topology>
    </subcellularLocation>
</comment>
<keyword evidence="5 13" id="KW-0597">Phosphoprotein</keyword>
<evidence type="ECO:0000256" key="12">
    <source>
        <dbReference type="PROSITE-ProRule" id="PRU00110"/>
    </source>
</evidence>
<dbReference type="Pfam" id="PF00072">
    <property type="entry name" value="Response_reg"/>
    <property type="match status" value="1"/>
</dbReference>
<gene>
    <name evidence="19" type="ORF">GGD89_001781</name>
</gene>
<dbReference type="PANTHER" id="PTHR45339">
    <property type="entry name" value="HYBRID SIGNAL TRANSDUCTION HISTIDINE KINASE J"/>
    <property type="match status" value="1"/>
</dbReference>
<evidence type="ECO:0000256" key="9">
    <source>
        <dbReference type="ARBA" id="ARBA00022989"/>
    </source>
</evidence>
<keyword evidence="6" id="KW-0812">Transmembrane</keyword>
<evidence type="ECO:0000259" key="17">
    <source>
        <dbReference type="PROSITE" id="PS50110"/>
    </source>
</evidence>
<evidence type="ECO:0000256" key="15">
    <source>
        <dbReference type="SAM" id="MobiDB-lite"/>
    </source>
</evidence>
<keyword evidence="8" id="KW-0067">ATP-binding</keyword>
<evidence type="ECO:0000313" key="19">
    <source>
        <dbReference type="EMBL" id="MBB4266152.1"/>
    </source>
</evidence>
<dbReference type="InterPro" id="IPR001789">
    <property type="entry name" value="Sig_transdc_resp-reg_receiver"/>
</dbReference>
<keyword evidence="10" id="KW-0902">Two-component regulatory system</keyword>
<dbReference type="InterPro" id="IPR005467">
    <property type="entry name" value="His_kinase_dom"/>
</dbReference>
<comment type="caution">
    <text evidence="19">The sequence shown here is derived from an EMBL/GenBank/DDBJ whole genome shotgun (WGS) entry which is preliminary data.</text>
</comment>
<dbReference type="AlphaFoldDB" id="A0A7W6RCX8"/>
<evidence type="ECO:0000256" key="5">
    <source>
        <dbReference type="ARBA" id="ARBA00022553"/>
    </source>
</evidence>
<evidence type="ECO:0000259" key="18">
    <source>
        <dbReference type="PROSITE" id="PS50894"/>
    </source>
</evidence>
<dbReference type="Gene3D" id="3.30.565.10">
    <property type="entry name" value="Histidine kinase-like ATPase, C-terminal domain"/>
    <property type="match status" value="1"/>
</dbReference>
<evidence type="ECO:0000256" key="7">
    <source>
        <dbReference type="ARBA" id="ARBA00022741"/>
    </source>
</evidence>
<dbReference type="SMART" id="SM00387">
    <property type="entry name" value="HATPase_c"/>
    <property type="match status" value="1"/>
</dbReference>
<evidence type="ECO:0000256" key="6">
    <source>
        <dbReference type="ARBA" id="ARBA00022692"/>
    </source>
</evidence>
<organism evidence="19 20">
    <name type="scientific">Roseospira visakhapatnamensis</name>
    <dbReference type="NCBI Taxonomy" id="390880"/>
    <lineage>
        <taxon>Bacteria</taxon>
        <taxon>Pseudomonadati</taxon>
        <taxon>Pseudomonadota</taxon>
        <taxon>Alphaproteobacteria</taxon>
        <taxon>Rhodospirillales</taxon>
        <taxon>Rhodospirillaceae</taxon>
        <taxon>Roseospira</taxon>
    </lineage>
</organism>
<evidence type="ECO:0000256" key="14">
    <source>
        <dbReference type="SAM" id="Coils"/>
    </source>
</evidence>
<feature type="domain" description="HPt" evidence="18">
    <location>
        <begin position="629"/>
        <end position="726"/>
    </location>
</feature>
<evidence type="ECO:0000256" key="4">
    <source>
        <dbReference type="ARBA" id="ARBA00022475"/>
    </source>
</evidence>
<feature type="region of interest" description="Disordered" evidence="15">
    <location>
        <begin position="587"/>
        <end position="606"/>
    </location>
</feature>
<dbReference type="GO" id="GO:0005524">
    <property type="term" value="F:ATP binding"/>
    <property type="evidence" value="ECO:0007669"/>
    <property type="project" value="UniProtKB-KW"/>
</dbReference>
<feature type="modified residue" description="4-aspartylphosphate" evidence="13">
    <location>
        <position position="511"/>
    </location>
</feature>
<dbReference type="CDD" id="cd16922">
    <property type="entry name" value="HATPase_EvgS-ArcB-TorS-like"/>
    <property type="match status" value="1"/>
</dbReference>
<name>A0A7W6RCX8_9PROT</name>
<keyword evidence="19" id="KW-0808">Transferase</keyword>
<dbReference type="InterPro" id="IPR003661">
    <property type="entry name" value="HisK_dim/P_dom"/>
</dbReference>
<dbReference type="EMBL" id="JACIGK010000011">
    <property type="protein sequence ID" value="MBB4266152.1"/>
    <property type="molecule type" value="Genomic_DNA"/>
</dbReference>
<comment type="catalytic activity">
    <reaction evidence="1">
        <text>ATP + protein L-histidine = ADP + protein N-phospho-L-histidine.</text>
        <dbReference type="EC" id="2.7.13.3"/>
    </reaction>
</comment>
<dbReference type="GO" id="GO:0005886">
    <property type="term" value="C:plasma membrane"/>
    <property type="evidence" value="ECO:0007669"/>
    <property type="project" value="UniProtKB-SubCell"/>
</dbReference>
<dbReference type="SUPFAM" id="SSF55874">
    <property type="entry name" value="ATPase domain of HSP90 chaperone/DNA topoisomerase II/histidine kinase"/>
    <property type="match status" value="1"/>
</dbReference>
<feature type="region of interest" description="Disordered" evidence="15">
    <location>
        <begin position="1"/>
        <end position="36"/>
    </location>
</feature>
<dbReference type="Proteomes" id="UP000554286">
    <property type="component" value="Unassembled WGS sequence"/>
</dbReference>
<dbReference type="InterPro" id="IPR008207">
    <property type="entry name" value="Sig_transdc_His_kin_Hpt_dom"/>
</dbReference>
<dbReference type="InterPro" id="IPR004358">
    <property type="entry name" value="Sig_transdc_His_kin-like_C"/>
</dbReference>
<evidence type="ECO:0000256" key="2">
    <source>
        <dbReference type="ARBA" id="ARBA00004651"/>
    </source>
</evidence>
<dbReference type="SMART" id="SM00448">
    <property type="entry name" value="REC"/>
    <property type="match status" value="2"/>
</dbReference>
<dbReference type="PROSITE" id="PS50109">
    <property type="entry name" value="HIS_KIN"/>
    <property type="match status" value="1"/>
</dbReference>
<feature type="modified residue" description="4-aspartylphosphate" evidence="13">
    <location>
        <position position="98"/>
    </location>
</feature>
<evidence type="ECO:0000256" key="1">
    <source>
        <dbReference type="ARBA" id="ARBA00000085"/>
    </source>
</evidence>
<dbReference type="CDD" id="cd17546">
    <property type="entry name" value="REC_hyHK_CKI1_RcsC-like"/>
    <property type="match status" value="1"/>
</dbReference>
<feature type="coiled-coil region" evidence="14">
    <location>
        <begin position="174"/>
        <end position="208"/>
    </location>
</feature>
<evidence type="ECO:0000256" key="11">
    <source>
        <dbReference type="ARBA" id="ARBA00023136"/>
    </source>
</evidence>
<dbReference type="CDD" id="cd00082">
    <property type="entry name" value="HisKA"/>
    <property type="match status" value="1"/>
</dbReference>
<evidence type="ECO:0000256" key="10">
    <source>
        <dbReference type="ARBA" id="ARBA00023012"/>
    </source>
</evidence>
<feature type="domain" description="Histidine kinase" evidence="16">
    <location>
        <begin position="215"/>
        <end position="436"/>
    </location>
</feature>
<evidence type="ECO:0000256" key="8">
    <source>
        <dbReference type="ARBA" id="ARBA00022840"/>
    </source>
</evidence>
<keyword evidence="14" id="KW-0175">Coiled coil</keyword>
<dbReference type="Gene3D" id="3.40.50.2300">
    <property type="match status" value="2"/>
</dbReference>
<evidence type="ECO:0000256" key="3">
    <source>
        <dbReference type="ARBA" id="ARBA00012438"/>
    </source>
</evidence>
<sequence>MPPVKIDEDDEDLLFADDGDPSVDPDPAGRDASALGGDATPWRVLVVDDDPEVHVITRTVLRSVTFRGRPLCMIDATSAAEAADILRRDPDVALILLDVVMETEDAGLRLVRQVREDLGNAAVRIILRTGQPGQAPEREVITDYDINDYKAKADLTAQQLFTATIAALRAYADIRALEQSREALRRANQTLEERVAARTRDLERLNRAQSDYLATVSHEIRTPLNGILGMAQLLLADDLPPAQHDQTETIHFSAEALLSIINNILDFSKLEAGRMELEVLDFEPRRLVRGIITLMRSRATEKALVVDARIADSVPPALRGDPGRLRQVVLNLLSNAIKFTEDGSVTLSLDVTEDTGQAVRLRCAVIDTGIGISEEASAHLFEDYSQADRTIARRFGGSGLGLAICRRIVDLMGGRIGVDSHPGQGSTFWFEVTLPRGAAPPRTIATAPLGPPGDGRRQLSLRVLVAEDNPINQKVTTLMLQRLGHRPTVVATGNEAVARAVDGAFDVILTDLRMPVMGGLEAARRIRALSGAAGRVPIIALSASQLAGDEGQCLDAGMDGFVSKPVRLEALFSALAPYAEGVAAPTDPALAKRDGPETAPGAAAHADDQDTDALVLDLDILGCLTDALGRAGVGDMLQAFRRDAGRCLVTVDSALVHGDLETVGGEAHDLKSTAGNFGLRALARTAAALEVAARGGHLDEARRLAAGLPARFHAALAALGPGGHGIMAADDGESDAGGGPDAGRKAAESGAPAAGGHG</sequence>
<evidence type="ECO:0000256" key="13">
    <source>
        <dbReference type="PROSITE-ProRule" id="PRU00169"/>
    </source>
</evidence>
<reference evidence="19 20" key="1">
    <citation type="submission" date="2020-08" db="EMBL/GenBank/DDBJ databases">
        <title>Genome sequencing of Purple Non-Sulfur Bacteria from various extreme environments.</title>
        <authorList>
            <person name="Mayer M."/>
        </authorList>
    </citation>
    <scope>NUCLEOTIDE SEQUENCE [LARGE SCALE GENOMIC DNA]</scope>
    <source>
        <strain evidence="19 20">JA131</strain>
    </source>
</reference>
<dbReference type="PROSITE" id="PS50110">
    <property type="entry name" value="RESPONSE_REGULATORY"/>
    <property type="match status" value="2"/>
</dbReference>
<dbReference type="PROSITE" id="PS50894">
    <property type="entry name" value="HPT"/>
    <property type="match status" value="1"/>
</dbReference>